<dbReference type="InterPro" id="IPR016064">
    <property type="entry name" value="NAD/diacylglycerol_kinase_sf"/>
</dbReference>
<evidence type="ECO:0000313" key="12">
    <source>
        <dbReference type="Proteomes" id="UP000306740"/>
    </source>
</evidence>
<name>A0A5C4MSQ4_9ACTN</name>
<evidence type="ECO:0000313" key="10">
    <source>
        <dbReference type="EMBL" id="TNC46826.1"/>
    </source>
</evidence>
<evidence type="ECO:0000256" key="3">
    <source>
        <dbReference type="ARBA" id="ARBA00022679"/>
    </source>
</evidence>
<protein>
    <submittedName>
        <fullName evidence="11">YegS/Rv2252/BmrU family lipid kinase</fullName>
    </submittedName>
</protein>
<dbReference type="SUPFAM" id="SSF111331">
    <property type="entry name" value="NAD kinase/diacylglycerol kinase-like"/>
    <property type="match status" value="1"/>
</dbReference>
<dbReference type="InterPro" id="IPR001206">
    <property type="entry name" value="Diacylglycerol_kinase_cat_dom"/>
</dbReference>
<proteinExistence type="inferred from homology"/>
<evidence type="ECO:0000256" key="1">
    <source>
        <dbReference type="ARBA" id="ARBA00001946"/>
    </source>
</evidence>
<dbReference type="InterPro" id="IPR017438">
    <property type="entry name" value="ATP-NAD_kinase_N"/>
</dbReference>
<dbReference type="AlphaFoldDB" id="A0A5C4MSQ4"/>
<evidence type="ECO:0000259" key="9">
    <source>
        <dbReference type="PROSITE" id="PS50146"/>
    </source>
</evidence>
<dbReference type="OrthoDB" id="142078at2"/>
<reference evidence="11 12" key="1">
    <citation type="submission" date="2019-05" db="EMBL/GenBank/DDBJ databases">
        <title>Mumia sp. nov., isolated from the intestinal contents of plateau pika (Ochotona curzoniae) in the Qinghai-Tibet plateau of China.</title>
        <authorList>
            <person name="Tian Z."/>
        </authorList>
    </citation>
    <scope>NUCLEOTIDE SEQUENCE [LARGE SCALE GENOMIC DNA]</scope>
    <source>
        <strain evidence="12">527</strain>
        <strain evidence="11">Z527</strain>
    </source>
</reference>
<keyword evidence="5 11" id="KW-0418">Kinase</keyword>
<evidence type="ECO:0000256" key="2">
    <source>
        <dbReference type="ARBA" id="ARBA00005983"/>
    </source>
</evidence>
<dbReference type="Gene3D" id="3.40.50.10330">
    <property type="entry name" value="Probable inorganic polyphosphate/atp-NAD kinase, domain 1"/>
    <property type="match status" value="1"/>
</dbReference>
<comment type="caution">
    <text evidence="11">The sequence shown here is derived from an EMBL/GenBank/DDBJ whole genome shotgun (WGS) entry which is preliminary data.</text>
</comment>
<keyword evidence="7" id="KW-0443">Lipid metabolism</keyword>
<organism evidence="11 12">
    <name type="scientific">Mumia zhuanghuii</name>
    <dbReference type="NCBI Taxonomy" id="2585211"/>
    <lineage>
        <taxon>Bacteria</taxon>
        <taxon>Bacillati</taxon>
        <taxon>Actinomycetota</taxon>
        <taxon>Actinomycetes</taxon>
        <taxon>Propionibacteriales</taxon>
        <taxon>Nocardioidaceae</taxon>
        <taxon>Mumia</taxon>
    </lineage>
</organism>
<dbReference type="Gene3D" id="2.60.200.40">
    <property type="match status" value="1"/>
</dbReference>
<feature type="domain" description="DAGKc" evidence="9">
    <location>
        <begin position="1"/>
        <end position="129"/>
    </location>
</feature>
<keyword evidence="3" id="KW-0808">Transferase</keyword>
<accession>A0A5C4MSQ4</accession>
<keyword evidence="8" id="KW-1208">Phospholipid metabolism</keyword>
<dbReference type="PANTHER" id="PTHR12358">
    <property type="entry name" value="SPHINGOSINE KINASE"/>
    <property type="match status" value="1"/>
</dbReference>
<dbReference type="EMBL" id="VDFR01000048">
    <property type="protein sequence ID" value="TNC47126.1"/>
    <property type="molecule type" value="Genomic_DNA"/>
</dbReference>
<evidence type="ECO:0000256" key="4">
    <source>
        <dbReference type="ARBA" id="ARBA00022741"/>
    </source>
</evidence>
<dbReference type="GO" id="GO:0008654">
    <property type="term" value="P:phospholipid biosynthetic process"/>
    <property type="evidence" value="ECO:0007669"/>
    <property type="project" value="UniProtKB-KW"/>
</dbReference>
<evidence type="ECO:0000256" key="8">
    <source>
        <dbReference type="ARBA" id="ARBA00023264"/>
    </source>
</evidence>
<dbReference type="Pfam" id="PF00781">
    <property type="entry name" value="DAGK_cat"/>
    <property type="match status" value="1"/>
</dbReference>
<dbReference type="Pfam" id="PF19279">
    <property type="entry name" value="YegS_C"/>
    <property type="match status" value="1"/>
</dbReference>
<comment type="similarity">
    <text evidence="2">Belongs to the diacylglycerol/lipid kinase family.</text>
</comment>
<dbReference type="NCBIfam" id="TIGR00147">
    <property type="entry name" value="YegS/Rv2252/BmrU family lipid kinase"/>
    <property type="match status" value="1"/>
</dbReference>
<evidence type="ECO:0000256" key="7">
    <source>
        <dbReference type="ARBA" id="ARBA00023209"/>
    </source>
</evidence>
<dbReference type="InterPro" id="IPR050187">
    <property type="entry name" value="Lipid_Phosphate_FormReg"/>
</dbReference>
<dbReference type="SMART" id="SM00046">
    <property type="entry name" value="DAGKc"/>
    <property type="match status" value="1"/>
</dbReference>
<dbReference type="GO" id="GO:0005524">
    <property type="term" value="F:ATP binding"/>
    <property type="evidence" value="ECO:0007669"/>
    <property type="project" value="UniProtKB-KW"/>
</dbReference>
<keyword evidence="4" id="KW-0547">Nucleotide-binding</keyword>
<comment type="cofactor">
    <cofactor evidence="1">
        <name>Mg(2+)</name>
        <dbReference type="ChEBI" id="CHEBI:18420"/>
    </cofactor>
</comment>
<dbReference type="PANTHER" id="PTHR12358:SF54">
    <property type="entry name" value="SPHINGOSINE KINASE RELATED PROTEIN"/>
    <property type="match status" value="1"/>
</dbReference>
<gene>
    <name evidence="11" type="ORF">FHE65_10935</name>
    <name evidence="10" type="ORF">FHE65_11650</name>
</gene>
<dbReference type="Proteomes" id="UP000306740">
    <property type="component" value="Unassembled WGS sequence"/>
</dbReference>
<keyword evidence="7" id="KW-0594">Phospholipid biosynthesis</keyword>
<evidence type="ECO:0000256" key="5">
    <source>
        <dbReference type="ARBA" id="ARBA00022777"/>
    </source>
</evidence>
<dbReference type="InterPro" id="IPR005218">
    <property type="entry name" value="Diacylglycerol/lipid_kinase"/>
</dbReference>
<evidence type="ECO:0000313" key="11">
    <source>
        <dbReference type="EMBL" id="TNC47126.1"/>
    </source>
</evidence>
<dbReference type="GO" id="GO:0016301">
    <property type="term" value="F:kinase activity"/>
    <property type="evidence" value="ECO:0007669"/>
    <property type="project" value="UniProtKB-KW"/>
</dbReference>
<sequence>MTSALLIANASAGSADDDVLDEVVAVLRARWDVELARTDGPDELRATLDDRPDVDVVVAAGGDGSWHAVVQALHSLGRFPDQVVALVPMGTGNDFARTLELPEDPVEAARGLLDAEPTPVDMAVDEDDHVVVNAVHVGVGAAAGQEAGPWKRRLGPLGYAVGAVKAGMIGSPERLRVVVDGHLVDHGEDVVQVAVGIGRYVGGGAPLLPEADPTDGILDVTISHADALPRRLAYGLRLLWGRHTDDQDVLMVRGREVTISGDSMTWNADGEIGEGLSSRTWRIQEGCYRMLLADREAASPTD</sequence>
<dbReference type="EMBL" id="VDFR01000051">
    <property type="protein sequence ID" value="TNC46826.1"/>
    <property type="molecule type" value="Genomic_DNA"/>
</dbReference>
<keyword evidence="7" id="KW-0444">Lipid biosynthesis</keyword>
<keyword evidence="6" id="KW-0067">ATP-binding</keyword>
<dbReference type="InterPro" id="IPR045540">
    <property type="entry name" value="YegS/DAGK_C"/>
</dbReference>
<dbReference type="RefSeq" id="WP_139105831.1">
    <property type="nucleotide sequence ID" value="NZ_VDFR01000048.1"/>
</dbReference>
<evidence type="ECO:0000256" key="6">
    <source>
        <dbReference type="ARBA" id="ARBA00022840"/>
    </source>
</evidence>
<dbReference type="PROSITE" id="PS50146">
    <property type="entry name" value="DAGK"/>
    <property type="match status" value="1"/>
</dbReference>